<name>A0ABT8EFR3_9BURK</name>
<keyword evidence="1" id="KW-0812">Transmembrane</keyword>
<feature type="transmembrane region" description="Helical" evidence="1">
    <location>
        <begin position="192"/>
        <end position="210"/>
    </location>
</feature>
<dbReference type="RefSeq" id="WP_266122567.1">
    <property type="nucleotide sequence ID" value="NZ_JAJHNU010000001.1"/>
</dbReference>
<keyword evidence="1" id="KW-1133">Transmembrane helix</keyword>
<reference evidence="3" key="1">
    <citation type="submission" date="2021-11" db="EMBL/GenBank/DDBJ databases">
        <title>Draft genome sequence of Alcaligenes endophyticus type strain CCUG 75668T.</title>
        <authorList>
            <person name="Salva-Serra F."/>
            <person name="Duran R.E."/>
            <person name="Seeger M."/>
            <person name="Moore E.R.B."/>
            <person name="Jaen-Luchoro D."/>
        </authorList>
    </citation>
    <scope>NUCLEOTIDE SEQUENCE</scope>
    <source>
        <strain evidence="3">CCUG 75668</strain>
    </source>
</reference>
<dbReference type="PANTHER" id="PTHR38033:SF1">
    <property type="entry name" value="DOTU FAMILY TYPE IV_VI SECRETION SYSTEM PROTEIN"/>
    <property type="match status" value="1"/>
</dbReference>
<dbReference type="EMBL" id="JAJHNU010000001">
    <property type="protein sequence ID" value="MDN4120097.1"/>
    <property type="molecule type" value="Genomic_DNA"/>
</dbReference>
<keyword evidence="4" id="KW-1185">Reference proteome</keyword>
<accession>A0ABT8EFR3</accession>
<dbReference type="Gene3D" id="1.25.40.590">
    <property type="entry name" value="Type IV / VI secretion system, DotU"/>
    <property type="match status" value="1"/>
</dbReference>
<dbReference type="PANTHER" id="PTHR38033">
    <property type="entry name" value="MEMBRANE PROTEIN-RELATED"/>
    <property type="match status" value="1"/>
</dbReference>
<protein>
    <submittedName>
        <fullName evidence="3">DotU family type IV/VI secretion system protein</fullName>
    </submittedName>
</protein>
<keyword evidence="1" id="KW-0472">Membrane</keyword>
<organism evidence="3 4">
    <name type="scientific">Alcaligenes endophyticus</name>
    <dbReference type="NCBI Taxonomy" id="1929088"/>
    <lineage>
        <taxon>Bacteria</taxon>
        <taxon>Pseudomonadati</taxon>
        <taxon>Pseudomonadota</taxon>
        <taxon>Betaproteobacteria</taxon>
        <taxon>Burkholderiales</taxon>
        <taxon>Alcaligenaceae</taxon>
        <taxon>Alcaligenes</taxon>
    </lineage>
</organism>
<gene>
    <name evidence="3" type="ORF">LMS43_02220</name>
</gene>
<dbReference type="Pfam" id="PF09850">
    <property type="entry name" value="DotU"/>
    <property type="match status" value="1"/>
</dbReference>
<evidence type="ECO:0000256" key="1">
    <source>
        <dbReference type="SAM" id="Phobius"/>
    </source>
</evidence>
<dbReference type="InterPro" id="IPR017732">
    <property type="entry name" value="T4/T6SS_DotU"/>
</dbReference>
<evidence type="ECO:0000313" key="4">
    <source>
        <dbReference type="Proteomes" id="UP001168613"/>
    </source>
</evidence>
<sequence>MQLSDYFIPLCAVVKGFNRAPEQSAEALAAQIDTLIQQAQTLALTQGVALDQFQQGLFPVLAWADEFISRHSHWATDHAWQKHLLQRRYFKTAMAGREFFERFDALPDDESSVREVFVLCLCLGFMGKYSITPNSGELASIRINQYKQLQRLRPGFASTDNDTLFPKAYDTQKASAVKGRFRRTRHITWQRVLCFALPPIIVLLVAWLLHTQLTHAVQTFRDAVNL</sequence>
<evidence type="ECO:0000259" key="2">
    <source>
        <dbReference type="Pfam" id="PF09850"/>
    </source>
</evidence>
<dbReference type="InterPro" id="IPR038522">
    <property type="entry name" value="T4/T6SS_DotU_sf"/>
</dbReference>
<evidence type="ECO:0000313" key="3">
    <source>
        <dbReference type="EMBL" id="MDN4120097.1"/>
    </source>
</evidence>
<comment type="caution">
    <text evidence="3">The sequence shown here is derived from an EMBL/GenBank/DDBJ whole genome shotgun (WGS) entry which is preliminary data.</text>
</comment>
<dbReference type="Proteomes" id="UP001168613">
    <property type="component" value="Unassembled WGS sequence"/>
</dbReference>
<proteinExistence type="predicted"/>
<dbReference type="NCBIfam" id="TIGR03349">
    <property type="entry name" value="IV_VI_DotU"/>
    <property type="match status" value="1"/>
</dbReference>
<feature type="domain" description="Type IV / VI secretion system DotU" evidence="2">
    <location>
        <begin position="3"/>
        <end position="209"/>
    </location>
</feature>